<reference evidence="1 2" key="1">
    <citation type="journal article" date="2017" name="Viruses">
        <title>Phage Biodiversity in Artisanal Cheese Wheys Reflects the Complexity of the Fermentation Process.</title>
        <authorList>
            <person name="Mahony J."/>
            <person name="Moscarelli A."/>
            <person name="Kelleher P."/>
            <person name="Lugli G.A."/>
            <person name="Ventura M."/>
            <person name="Settanni L."/>
            <person name="van Sinderen D."/>
        </authorList>
    </citation>
    <scope>NUCLEOTIDE SEQUENCE [LARGE SCALE GENOMIC DNA]</scope>
</reference>
<evidence type="ECO:0000313" key="2">
    <source>
        <dbReference type="Proteomes" id="UP000223464"/>
    </source>
</evidence>
<evidence type="ECO:0000313" key="1">
    <source>
        <dbReference type="EMBL" id="ARM66001.1"/>
    </source>
</evidence>
<sequence>MTKTFKYTNKEDFQVELTQQQVVELVRISQEIRKTSPSNRLSRPTLKAMIQDSDLAQVIDTTTLDQRFFSCLTYWESQILELEPEDDSPIDAIRNKVGEMALEKRAMSNENRKINKLKREISDNLLLFEDIQRSIEQIDLTPIPTPKPVNLKENSPYEAIITPSDWHVGLMVDHYGKETQYERIMAYVEACIQYIRLFGIKKVTVVDLGDIIENGYLHVPTSTATCWTNNTEQFATYVKWMFEFISILSEEVVVDYLGIIAGNHDRLQDKGMTLMGDSYSGMAEMTIASMLELQNNPNVNIIKNTDGPYLRTVNVKGKEFAFVHGDLEKKDGAQTLQKYQSILNRPIDYLVKGHTHSYKVETESHGKMIITSGTLNDSNDYARSLGYYATGSQLMLVVNQHTVQPMNIALGGVGND</sequence>
<dbReference type="Gene3D" id="3.60.21.10">
    <property type="match status" value="1"/>
</dbReference>
<organism evidence="1 2">
    <name type="scientific">Lactococcus phage AM6</name>
    <dbReference type="NCBI Taxonomy" id="1965474"/>
    <lineage>
        <taxon>Viruses</taxon>
        <taxon>Duplodnaviria</taxon>
        <taxon>Heunggongvirae</taxon>
        <taxon>Uroviricota</taxon>
        <taxon>Caudoviricetes</taxon>
        <taxon>Teubervirus</taxon>
        <taxon>Teubervirus AM6</taxon>
    </lineage>
</organism>
<protein>
    <recommendedName>
        <fullName evidence="3">DNA polymerase</fullName>
    </recommendedName>
</protein>
<evidence type="ECO:0008006" key="3">
    <source>
        <dbReference type="Google" id="ProtNLM"/>
    </source>
</evidence>
<dbReference type="Proteomes" id="UP000223464">
    <property type="component" value="Segment"/>
</dbReference>
<dbReference type="InterPro" id="IPR029052">
    <property type="entry name" value="Metallo-depent_PP-like"/>
</dbReference>
<name>A0A1W6JIF3_9CAUD</name>
<keyword evidence="2" id="KW-1185">Reference proteome</keyword>
<dbReference type="SUPFAM" id="SSF56300">
    <property type="entry name" value="Metallo-dependent phosphatases"/>
    <property type="match status" value="1"/>
</dbReference>
<dbReference type="EMBL" id="KY554766">
    <property type="protein sequence ID" value="ARM66001.1"/>
    <property type="molecule type" value="Genomic_DNA"/>
</dbReference>
<proteinExistence type="predicted"/>
<gene>
    <name evidence="1" type="ORF">AM6_054</name>
</gene>
<accession>A0A1W6JIF3</accession>